<proteinExistence type="predicted"/>
<name>A0A086ZK85_9BIFI</name>
<dbReference type="STRING" id="1437606.BBOH_0409"/>
<dbReference type="AlphaFoldDB" id="A0A086ZK85"/>
<evidence type="ECO:0000313" key="2">
    <source>
        <dbReference type="Proteomes" id="UP000029096"/>
    </source>
</evidence>
<comment type="caution">
    <text evidence="1">The sequence shown here is derived from an EMBL/GenBank/DDBJ whole genome shotgun (WGS) entry which is preliminary data.</text>
</comment>
<dbReference type="Proteomes" id="UP000029096">
    <property type="component" value="Unassembled WGS sequence"/>
</dbReference>
<dbReference type="EMBL" id="JGYP01000001">
    <property type="protein sequence ID" value="KFI46935.1"/>
    <property type="molecule type" value="Genomic_DNA"/>
</dbReference>
<organism evidence="1 2">
    <name type="scientific">Bifidobacterium bohemicum DSM 22767</name>
    <dbReference type="NCBI Taxonomy" id="1437606"/>
    <lineage>
        <taxon>Bacteria</taxon>
        <taxon>Bacillati</taxon>
        <taxon>Actinomycetota</taxon>
        <taxon>Actinomycetes</taxon>
        <taxon>Bifidobacteriales</taxon>
        <taxon>Bifidobacteriaceae</taxon>
        <taxon>Bifidobacterium</taxon>
    </lineage>
</organism>
<protein>
    <submittedName>
        <fullName evidence="1">Uncharacterized protein</fullName>
    </submittedName>
</protein>
<reference evidence="1 2" key="1">
    <citation type="submission" date="2014-03" db="EMBL/GenBank/DDBJ databases">
        <title>Genomics of Bifidobacteria.</title>
        <authorList>
            <person name="Ventura M."/>
            <person name="Milani C."/>
            <person name="Lugli G.A."/>
        </authorList>
    </citation>
    <scope>NUCLEOTIDE SEQUENCE [LARGE SCALE GENOMIC DNA]</scope>
    <source>
        <strain evidence="1 2">DSM 22767</strain>
    </source>
</reference>
<accession>A0A086ZK85</accession>
<sequence>MTAKTFAIVDAIELENISGGGFPWLPIPDLIRLAGHFWNHIILKVSKTEYMIGNDVFEELLLVGRGVLTRYCMLDNSFCLIVDELWKPQ</sequence>
<dbReference type="RefSeq" id="WP_044098026.1">
    <property type="nucleotide sequence ID" value="NZ_JGYP01000001.1"/>
</dbReference>
<keyword evidence="2" id="KW-1185">Reference proteome</keyword>
<gene>
    <name evidence="1" type="ORF">BBOH_0409</name>
</gene>
<evidence type="ECO:0000313" key="1">
    <source>
        <dbReference type="EMBL" id="KFI46935.1"/>
    </source>
</evidence>